<evidence type="ECO:0000313" key="2">
    <source>
        <dbReference type="EMBL" id="KAK1736280.1"/>
    </source>
</evidence>
<keyword evidence="2" id="KW-0326">Glycosidase</keyword>
<dbReference type="Proteomes" id="UP001224775">
    <property type="component" value="Unassembled WGS sequence"/>
</dbReference>
<dbReference type="EMBL" id="JATAAI010000029">
    <property type="protein sequence ID" value="KAK1736280.1"/>
    <property type="molecule type" value="Genomic_DNA"/>
</dbReference>
<feature type="compositionally biased region" description="Low complexity" evidence="1">
    <location>
        <begin position="100"/>
        <end position="114"/>
    </location>
</feature>
<proteinExistence type="predicted"/>
<gene>
    <name evidence="2" type="ORF">QTG54_012880</name>
</gene>
<reference evidence="2" key="1">
    <citation type="submission" date="2023-06" db="EMBL/GenBank/DDBJ databases">
        <title>Survivors Of The Sea: Transcriptome response of Skeletonema marinoi to long-term dormancy.</title>
        <authorList>
            <person name="Pinder M.I.M."/>
            <person name="Kourtchenko O."/>
            <person name="Robertson E.K."/>
            <person name="Larsson T."/>
            <person name="Maumus F."/>
            <person name="Osuna-Cruz C.M."/>
            <person name="Vancaester E."/>
            <person name="Stenow R."/>
            <person name="Vandepoele K."/>
            <person name="Ploug H."/>
            <person name="Bruchert V."/>
            <person name="Godhe A."/>
            <person name="Topel M."/>
        </authorList>
    </citation>
    <scope>NUCLEOTIDE SEQUENCE</scope>
    <source>
        <strain evidence="2">R05AC</strain>
    </source>
</reference>
<dbReference type="GO" id="GO:0008843">
    <property type="term" value="F:endochitinase activity"/>
    <property type="evidence" value="ECO:0007669"/>
    <property type="project" value="UniProtKB-EC"/>
</dbReference>
<keyword evidence="3" id="KW-1185">Reference proteome</keyword>
<name>A0AAD8XZL3_9STRA</name>
<evidence type="ECO:0000313" key="3">
    <source>
        <dbReference type="Proteomes" id="UP001224775"/>
    </source>
</evidence>
<keyword evidence="2" id="KW-0378">Hydrolase</keyword>
<evidence type="ECO:0000256" key="1">
    <source>
        <dbReference type="SAM" id="MobiDB-lite"/>
    </source>
</evidence>
<feature type="region of interest" description="Disordered" evidence="1">
    <location>
        <begin position="349"/>
        <end position="382"/>
    </location>
</feature>
<feature type="compositionally biased region" description="Polar residues" evidence="1">
    <location>
        <begin position="272"/>
        <end position="292"/>
    </location>
</feature>
<accession>A0AAD8XZL3</accession>
<feature type="region of interest" description="Disordered" evidence="1">
    <location>
        <begin position="271"/>
        <end position="293"/>
    </location>
</feature>
<feature type="compositionally biased region" description="Pro residues" evidence="1">
    <location>
        <begin position="87"/>
        <end position="99"/>
    </location>
</feature>
<comment type="caution">
    <text evidence="2">The sequence shown here is derived from an EMBL/GenBank/DDBJ whole genome shotgun (WGS) entry which is preliminary data.</text>
</comment>
<organism evidence="2 3">
    <name type="scientific">Skeletonema marinoi</name>
    <dbReference type="NCBI Taxonomy" id="267567"/>
    <lineage>
        <taxon>Eukaryota</taxon>
        <taxon>Sar</taxon>
        <taxon>Stramenopiles</taxon>
        <taxon>Ochrophyta</taxon>
        <taxon>Bacillariophyta</taxon>
        <taxon>Coscinodiscophyceae</taxon>
        <taxon>Thalassiosirophycidae</taxon>
        <taxon>Thalassiosirales</taxon>
        <taxon>Skeletonemataceae</taxon>
        <taxon>Skeletonema</taxon>
        <taxon>Skeletonema marinoi-dohrnii complex</taxon>
    </lineage>
</organism>
<feature type="region of interest" description="Disordered" evidence="1">
    <location>
        <begin position="78"/>
        <end position="114"/>
    </location>
</feature>
<protein>
    <submittedName>
        <fullName evidence="2">Chitinase</fullName>
        <ecNumber evidence="2">3.2.1.14</ecNumber>
    </submittedName>
</protein>
<dbReference type="EC" id="3.2.1.14" evidence="2"/>
<dbReference type="AlphaFoldDB" id="A0AAD8XZL3"/>
<sequence length="382" mass="41237">MCNPEYNTAGCNYDGGDCCEESCDTTHSFYQCGLGVGSFDCRDPAFVKEVEIIKQTSKPSPMPTDESVSVETTVVVTSTPAPTKISTPPPTKTSTPPPTKEAASPTSKAPTTSPTHIACHKDMLECEGGTFVTRNPDNKCEFHTCPPVKETTPEKETPLECEDELLECPGGGNYVGRDPSNGCDFFPCPEPRPKPIDVESTETATAGCDEDFLRCSGGLLVFRNPADSCNFFPCPKKQCKGDWLACNGGQYVYRSPEDDCNFYPCPAALETSKPTSRPTQKPTPRPSQTAETTMAGAVHDKLSASSASGCNAELFRCSNGRYVGRDPANNCEYFSCMIDGELPELSEQSSSISSAAMTHDKFSSNLHQALRTTHDKKRTKGS</sequence>